<keyword evidence="2" id="KW-1185">Reference proteome</keyword>
<name>A0A835JSG6_9ROSI</name>
<reference evidence="1 2" key="1">
    <citation type="submission" date="2020-10" db="EMBL/GenBank/DDBJ databases">
        <title>Plant Genome Project.</title>
        <authorList>
            <person name="Zhang R.-G."/>
        </authorList>
    </citation>
    <scope>NUCLEOTIDE SEQUENCE [LARGE SCALE GENOMIC DNA]</scope>
    <source>
        <strain evidence="1">FAFU-HL-1</strain>
        <tissue evidence="1">Leaf</tissue>
    </source>
</reference>
<comment type="caution">
    <text evidence="1">The sequence shown here is derived from an EMBL/GenBank/DDBJ whole genome shotgun (WGS) entry which is preliminary data.</text>
</comment>
<dbReference type="AlphaFoldDB" id="A0A835JSG6"/>
<evidence type="ECO:0000313" key="1">
    <source>
        <dbReference type="EMBL" id="KAF9672175.1"/>
    </source>
</evidence>
<evidence type="ECO:0000313" key="2">
    <source>
        <dbReference type="Proteomes" id="UP000657918"/>
    </source>
</evidence>
<dbReference type="Proteomes" id="UP000657918">
    <property type="component" value="Chromosome 11"/>
</dbReference>
<organism evidence="1 2">
    <name type="scientific">Salix dunnii</name>
    <dbReference type="NCBI Taxonomy" id="1413687"/>
    <lineage>
        <taxon>Eukaryota</taxon>
        <taxon>Viridiplantae</taxon>
        <taxon>Streptophyta</taxon>
        <taxon>Embryophyta</taxon>
        <taxon>Tracheophyta</taxon>
        <taxon>Spermatophyta</taxon>
        <taxon>Magnoliopsida</taxon>
        <taxon>eudicotyledons</taxon>
        <taxon>Gunneridae</taxon>
        <taxon>Pentapetalae</taxon>
        <taxon>rosids</taxon>
        <taxon>fabids</taxon>
        <taxon>Malpighiales</taxon>
        <taxon>Salicaceae</taxon>
        <taxon>Saliceae</taxon>
        <taxon>Salix</taxon>
    </lineage>
</organism>
<accession>A0A835JSG6</accession>
<sequence length="174" mass="20283">MSFSSFQQPKIIQIGAAEPGHILHGSFRYKSMIRNTTSDDDGDYPLYAPSRLSFHRKDQSWREAIRLTDTRWFNCWGKRVFGHSVQTFGFEDLVHGTGCHGMGSVGCAMGLRRLCNGSFRAGRYYELKRKRGWNYLRSQQQWHVRLPVVLLKHVDRRLATETQELDGCRERWGE</sequence>
<protein>
    <submittedName>
        <fullName evidence="1">Uncharacterized protein</fullName>
    </submittedName>
</protein>
<gene>
    <name evidence="1" type="ORF">SADUNF_Sadunf11G0013400</name>
</gene>
<proteinExistence type="predicted"/>
<dbReference type="EMBL" id="JADGMS010000011">
    <property type="protein sequence ID" value="KAF9672175.1"/>
    <property type="molecule type" value="Genomic_DNA"/>
</dbReference>